<evidence type="ECO:0000259" key="3">
    <source>
        <dbReference type="Pfam" id="PF07632"/>
    </source>
</evidence>
<feature type="signal peptide" evidence="2">
    <location>
        <begin position="1"/>
        <end position="21"/>
    </location>
</feature>
<dbReference type="InterPro" id="IPR048527">
    <property type="entry name" value="Sde182_C"/>
</dbReference>
<name>A0ABS2A3Z1_9ACTN</name>
<reference evidence="5 6" key="1">
    <citation type="submission" date="2021-01" db="EMBL/GenBank/DDBJ databases">
        <title>Actinoplanes sp. nov. LDG1-06 isolated from lichen.</title>
        <authorList>
            <person name="Saeng-In P."/>
            <person name="Phongsopitanun W."/>
            <person name="Kanchanasin P."/>
            <person name="Yuki M."/>
            <person name="Kudo T."/>
            <person name="Ohkuma M."/>
            <person name="Tanasupawat S."/>
        </authorList>
    </citation>
    <scope>NUCLEOTIDE SEQUENCE [LARGE SCALE GENOMIC DNA]</scope>
    <source>
        <strain evidence="5 6">LDG1-06</strain>
    </source>
</reference>
<feature type="domain" description="Cellulose-binding Sde182 C-terminal" evidence="4">
    <location>
        <begin position="435"/>
        <end position="514"/>
    </location>
</feature>
<keyword evidence="2" id="KW-0732">Signal</keyword>
<dbReference type="InterPro" id="IPR036452">
    <property type="entry name" value="Ribo_hydro-like"/>
</dbReference>
<evidence type="ECO:0000313" key="5">
    <source>
        <dbReference type="EMBL" id="MBM2614563.1"/>
    </source>
</evidence>
<dbReference type="Pfam" id="PF21027">
    <property type="entry name" value="Sde0182_C"/>
    <property type="match status" value="1"/>
</dbReference>
<dbReference type="Gene3D" id="3.90.245.10">
    <property type="entry name" value="Ribonucleoside hydrolase-like"/>
    <property type="match status" value="1"/>
</dbReference>
<evidence type="ECO:0000259" key="4">
    <source>
        <dbReference type="Pfam" id="PF21027"/>
    </source>
</evidence>
<dbReference type="Proteomes" id="UP000632138">
    <property type="component" value="Unassembled WGS sequence"/>
</dbReference>
<evidence type="ECO:0000313" key="6">
    <source>
        <dbReference type="Proteomes" id="UP000632138"/>
    </source>
</evidence>
<feature type="domain" description="Cellulose-binding Sde182 nucleoside hydrolase-like" evidence="3">
    <location>
        <begin position="42"/>
        <end position="358"/>
    </location>
</feature>
<comment type="caution">
    <text evidence="5">The sequence shown here is derived from an EMBL/GenBank/DDBJ whole genome shotgun (WGS) entry which is preliminary data.</text>
</comment>
<dbReference type="RefSeq" id="WP_203374442.1">
    <property type="nucleotide sequence ID" value="NZ_JAENHP010000001.1"/>
</dbReference>
<sequence>MRIHRALTIAVAGIAAATTMAAPASASPAGRSDAGHSAGKPRTVVTTDMESDDIASLIRYMLYTNELDTQGIIYSSSKFHWAGDGRGTEFFLPNREYTTPQTSWRWTGSTTIEDTIIPAYAKVYPNLRKHDPAYPSPARVKSLVRLGNIAFEGEMAADTPGSNLIRDLLLDHDRRPLYLQAWGGTSTIARALKSIEERYSSSPRWAGVKAAVSAKAVILASGFQDETYANYISKAWPALRVEELSAGYATWGFNCNNNGQGNVRGLPADRVYFTGAWIRRNIQIGPWGSLYRSWLDGQTTPGDPLDVFGDPVKAPGGWCKPMAPYDFLSEGDNVVFNQLLRTGLQNPADPAIGGWGGRAYQVSASPDLWRLVPAEKDVTGVDVPNLTTLRWAAAAQNDFAARIQWTLTPRRSQGNHPPSVRIVTGDTVRARPGATVSLAAKLSDPDGKRVTPAWWQYREEGTYPGLVTITSRGSSATVKVPSDAQPGQTISVILQGTDSGTFPLTRYDRVTIRVI</sequence>
<feature type="chain" id="PRO_5047407491" evidence="2">
    <location>
        <begin position="22"/>
        <end position="515"/>
    </location>
</feature>
<dbReference type="Pfam" id="PF07632">
    <property type="entry name" value="Sde182_NH-like"/>
    <property type="match status" value="1"/>
</dbReference>
<protein>
    <submittedName>
        <fullName evidence="5">DUF1593 domain-containing protein</fullName>
    </submittedName>
</protein>
<gene>
    <name evidence="5" type="ORF">JIG36_03215</name>
</gene>
<organism evidence="5 6">
    <name type="scientific">Paractinoplanes ovalisporus</name>
    <dbReference type="NCBI Taxonomy" id="2810368"/>
    <lineage>
        <taxon>Bacteria</taxon>
        <taxon>Bacillati</taxon>
        <taxon>Actinomycetota</taxon>
        <taxon>Actinomycetes</taxon>
        <taxon>Micromonosporales</taxon>
        <taxon>Micromonosporaceae</taxon>
        <taxon>Paractinoplanes</taxon>
    </lineage>
</organism>
<dbReference type="Gene3D" id="2.60.40.10">
    <property type="entry name" value="Immunoglobulins"/>
    <property type="match status" value="1"/>
</dbReference>
<proteinExistence type="predicted"/>
<evidence type="ECO:0000256" key="1">
    <source>
        <dbReference type="SAM" id="MobiDB-lite"/>
    </source>
</evidence>
<keyword evidence="6" id="KW-1185">Reference proteome</keyword>
<accession>A0ABS2A3Z1</accession>
<feature type="region of interest" description="Disordered" evidence="1">
    <location>
        <begin position="25"/>
        <end position="46"/>
    </location>
</feature>
<dbReference type="InterPro" id="IPR013783">
    <property type="entry name" value="Ig-like_fold"/>
</dbReference>
<evidence type="ECO:0000256" key="2">
    <source>
        <dbReference type="SAM" id="SignalP"/>
    </source>
</evidence>
<dbReference type="InterPro" id="IPR011483">
    <property type="entry name" value="Sde182_NH-like"/>
</dbReference>
<dbReference type="EMBL" id="JAENHP010000001">
    <property type="protein sequence ID" value="MBM2614563.1"/>
    <property type="molecule type" value="Genomic_DNA"/>
</dbReference>